<evidence type="ECO:0000313" key="1">
    <source>
        <dbReference type="EMBL" id="EAU82391.1"/>
    </source>
</evidence>
<dbReference type="EMBL" id="AACS02000005">
    <property type="protein sequence ID" value="EAU82391.1"/>
    <property type="molecule type" value="Genomic_DNA"/>
</dbReference>
<organism evidence="1 2">
    <name type="scientific">Coprinopsis cinerea (strain Okayama-7 / 130 / ATCC MYA-4618 / FGSC 9003)</name>
    <name type="common">Inky cap fungus</name>
    <name type="synonym">Hormographiella aspergillata</name>
    <dbReference type="NCBI Taxonomy" id="240176"/>
    <lineage>
        <taxon>Eukaryota</taxon>
        <taxon>Fungi</taxon>
        <taxon>Dikarya</taxon>
        <taxon>Basidiomycota</taxon>
        <taxon>Agaricomycotina</taxon>
        <taxon>Agaricomycetes</taxon>
        <taxon>Agaricomycetidae</taxon>
        <taxon>Agaricales</taxon>
        <taxon>Agaricineae</taxon>
        <taxon>Psathyrellaceae</taxon>
        <taxon>Coprinopsis</taxon>
    </lineage>
</organism>
<name>A8P829_COPC7</name>
<dbReference type="GeneID" id="6016104"/>
<dbReference type="VEuPathDB" id="FungiDB:CC1G_06701"/>
<reference evidence="1 2" key="1">
    <citation type="journal article" date="2010" name="Proc. Natl. Acad. Sci. U.S.A.">
        <title>Insights into evolution of multicellular fungi from the assembled chromosomes of the mushroom Coprinopsis cinerea (Coprinus cinereus).</title>
        <authorList>
            <person name="Stajich J.E."/>
            <person name="Wilke S.K."/>
            <person name="Ahren D."/>
            <person name="Au C.H."/>
            <person name="Birren B.W."/>
            <person name="Borodovsky M."/>
            <person name="Burns C."/>
            <person name="Canback B."/>
            <person name="Casselton L.A."/>
            <person name="Cheng C.K."/>
            <person name="Deng J."/>
            <person name="Dietrich F.S."/>
            <person name="Fargo D.C."/>
            <person name="Farman M.L."/>
            <person name="Gathman A.C."/>
            <person name="Goldberg J."/>
            <person name="Guigo R."/>
            <person name="Hoegger P.J."/>
            <person name="Hooker J.B."/>
            <person name="Huggins A."/>
            <person name="James T.Y."/>
            <person name="Kamada T."/>
            <person name="Kilaru S."/>
            <person name="Kodira C."/>
            <person name="Kues U."/>
            <person name="Kupfer D."/>
            <person name="Kwan H.S."/>
            <person name="Lomsadze A."/>
            <person name="Li W."/>
            <person name="Lilly W.W."/>
            <person name="Ma L.J."/>
            <person name="Mackey A.J."/>
            <person name="Manning G."/>
            <person name="Martin F."/>
            <person name="Muraguchi H."/>
            <person name="Natvig D.O."/>
            <person name="Palmerini H."/>
            <person name="Ramesh M.A."/>
            <person name="Rehmeyer C.J."/>
            <person name="Roe B.A."/>
            <person name="Shenoy N."/>
            <person name="Stanke M."/>
            <person name="Ter-Hovhannisyan V."/>
            <person name="Tunlid A."/>
            <person name="Velagapudi R."/>
            <person name="Vision T.J."/>
            <person name="Zeng Q."/>
            <person name="Zolan M.E."/>
            <person name="Pukkila P.J."/>
        </authorList>
    </citation>
    <scope>NUCLEOTIDE SEQUENCE [LARGE SCALE GENOMIC DNA]</scope>
    <source>
        <strain evidence="2">Okayama-7 / 130 / ATCC MYA-4618 / FGSC 9003</strain>
    </source>
</reference>
<gene>
    <name evidence="1" type="ORF">CC1G_06701</name>
</gene>
<dbReference type="KEGG" id="cci:CC1G_06701"/>
<dbReference type="RefSeq" id="XP_001839488.1">
    <property type="nucleotide sequence ID" value="XM_001839436.1"/>
</dbReference>
<dbReference type="AlphaFoldDB" id="A8P829"/>
<comment type="caution">
    <text evidence="1">The sequence shown here is derived from an EMBL/GenBank/DDBJ whole genome shotgun (WGS) entry which is preliminary data.</text>
</comment>
<protein>
    <recommendedName>
        <fullName evidence="3">F-box domain-containing protein</fullName>
    </recommendedName>
</protein>
<dbReference type="Proteomes" id="UP000001861">
    <property type="component" value="Unassembled WGS sequence"/>
</dbReference>
<sequence>MPSSILDLPPEILAEVAFHVSNIPNTYPSTLKSCILACKTFADHFRPRLFQCTIIDLGDNAHVQRCLAILNGNPQYGNLVKILVAIGDSHTPIHCPALPDLLLHLKKVNKLMIIELSFPSLPTSISQSMLSFYNTNPLLRLEAYRCDRLPLDFIFNPKLEYIGIFHTSCGSESTMMPADACSDSNSSGEVRLRELDIRRSSEKIFTYTQRLLTFAASSLETLRLTPCEPGPFCLNLAGLVRLRHIRLSATSSLPHEARHLVTSLTQSLSQSPSSDPPSPLETISLSFSLDTQNAFMHLTDATADWDKLEGILADRARLPRLRGVNLEFKIVHRYTADPLPDLELCNQRAKERLVSSLEDLGIEIRVCVTVESDL</sequence>
<accession>A8P829</accession>
<keyword evidence="2" id="KW-1185">Reference proteome</keyword>
<evidence type="ECO:0000313" key="2">
    <source>
        <dbReference type="Proteomes" id="UP000001861"/>
    </source>
</evidence>
<dbReference type="InParanoid" id="A8P829"/>
<proteinExistence type="predicted"/>
<evidence type="ECO:0008006" key="3">
    <source>
        <dbReference type="Google" id="ProtNLM"/>
    </source>
</evidence>